<protein>
    <submittedName>
        <fullName evidence="1">Uncharacterized protein</fullName>
    </submittedName>
</protein>
<dbReference type="PATRIC" id="fig|1434117.4.peg.1988"/>
<reference evidence="1 2" key="1">
    <citation type="submission" date="2014-07" db="EMBL/GenBank/DDBJ databases">
        <title>Methanogenic archaea and the global carbon cycle.</title>
        <authorList>
            <person name="Henriksen J.R."/>
            <person name="Luke J."/>
            <person name="Reinhart S."/>
            <person name="Benedict M.N."/>
            <person name="Youngblut N.D."/>
            <person name="Metcalf M.E."/>
            <person name="Whitaker R.J."/>
            <person name="Metcalf W.W."/>
        </authorList>
    </citation>
    <scope>NUCLEOTIDE SEQUENCE [LARGE SCALE GENOMIC DNA]</scope>
    <source>
        <strain evidence="1 2">WWM610</strain>
    </source>
</reference>
<dbReference type="GeneID" id="24851261"/>
<dbReference type="RefSeq" id="WP_015413031.1">
    <property type="nucleotide sequence ID" value="NZ_CP009509.1"/>
</dbReference>
<accession>A0A0E3PVS2</accession>
<proteinExistence type="predicted"/>
<dbReference type="EMBL" id="CP009509">
    <property type="protein sequence ID" value="AKB40552.1"/>
    <property type="molecule type" value="Genomic_DNA"/>
</dbReference>
<dbReference type="Proteomes" id="UP000033058">
    <property type="component" value="Chromosome"/>
</dbReference>
<dbReference type="AlphaFoldDB" id="A0A0E3PVS2"/>
<organism evidence="1 2">
    <name type="scientific">Methanosarcina mazei WWM610</name>
    <dbReference type="NCBI Taxonomy" id="1434117"/>
    <lineage>
        <taxon>Archaea</taxon>
        <taxon>Methanobacteriati</taxon>
        <taxon>Methanobacteriota</taxon>
        <taxon>Stenosarchaea group</taxon>
        <taxon>Methanomicrobia</taxon>
        <taxon>Methanosarcinales</taxon>
        <taxon>Methanosarcinaceae</taxon>
        <taxon>Methanosarcina</taxon>
    </lineage>
</organism>
<gene>
    <name evidence="1" type="ORF">MSMAW_1561</name>
</gene>
<name>A0A0E3PVS2_METMZ</name>
<evidence type="ECO:0000313" key="1">
    <source>
        <dbReference type="EMBL" id="AKB40552.1"/>
    </source>
</evidence>
<sequence>MLGDLIYEAMGKTTGMRVLDDNGTVEMTLEEKGNVFGIECTLTLTVVGKNRPNGMQYSEGRGILITKDGDAATLTMSGISISKGLPPRSSVRGATIFNTQAPKLARLNSVVCVFEGEVSEDSSYTIKDWEWK</sequence>
<dbReference type="HOGENOM" id="CLU_157015_0_0_2"/>
<evidence type="ECO:0000313" key="2">
    <source>
        <dbReference type="Proteomes" id="UP000033058"/>
    </source>
</evidence>